<organism evidence="1 2">
    <name type="scientific">Butyricicoccus intestinisimiae</name>
    <dbReference type="NCBI Taxonomy" id="2841509"/>
    <lineage>
        <taxon>Bacteria</taxon>
        <taxon>Bacillati</taxon>
        <taxon>Bacillota</taxon>
        <taxon>Clostridia</taxon>
        <taxon>Eubacteriales</taxon>
        <taxon>Butyricicoccaceae</taxon>
        <taxon>Butyricicoccus</taxon>
    </lineage>
</organism>
<evidence type="ECO:0000313" key="2">
    <source>
        <dbReference type="Proteomes" id="UP000783588"/>
    </source>
</evidence>
<dbReference type="RefSeq" id="WP_216471076.1">
    <property type="nucleotide sequence ID" value="NZ_JAHLQI010000007.1"/>
</dbReference>
<sequence>MITKNKKGNSLISVKEAKRLANIKSKKMHELTLAMVYNVLLDKFGFDQKQLQDLYLAVAKLSLEIQEHRIKPQDLLDMLAAEYSIDLEKEYHDGMLWRK</sequence>
<reference evidence="1 2" key="1">
    <citation type="submission" date="2021-06" db="EMBL/GenBank/DDBJ databases">
        <authorList>
            <person name="Sun Q."/>
            <person name="Li D."/>
        </authorList>
    </citation>
    <scope>NUCLEOTIDE SEQUENCE [LARGE SCALE GENOMIC DNA]</scope>
    <source>
        <strain evidence="1 2">MSJd-7</strain>
    </source>
</reference>
<proteinExistence type="predicted"/>
<dbReference type="Proteomes" id="UP000783588">
    <property type="component" value="Unassembled WGS sequence"/>
</dbReference>
<dbReference type="EMBL" id="JAHLQI010000007">
    <property type="protein sequence ID" value="MBU5491367.1"/>
    <property type="molecule type" value="Genomic_DNA"/>
</dbReference>
<evidence type="ECO:0000313" key="1">
    <source>
        <dbReference type="EMBL" id="MBU5491367.1"/>
    </source>
</evidence>
<protein>
    <submittedName>
        <fullName evidence="1">Uncharacterized protein</fullName>
    </submittedName>
</protein>
<keyword evidence="2" id="KW-1185">Reference proteome</keyword>
<gene>
    <name evidence="1" type="ORF">KQI75_12225</name>
</gene>
<accession>A0ABS6EUW9</accession>
<name>A0ABS6EUW9_9FIRM</name>
<comment type="caution">
    <text evidence="1">The sequence shown here is derived from an EMBL/GenBank/DDBJ whole genome shotgun (WGS) entry which is preliminary data.</text>
</comment>